<dbReference type="RefSeq" id="WP_112087303.1">
    <property type="nucleotide sequence ID" value="NZ_QLSV01000018.1"/>
</dbReference>
<dbReference type="AlphaFoldDB" id="A0A328WSY7"/>
<name>A0A328WSY7_9FLAO</name>
<dbReference type="Proteomes" id="UP000249518">
    <property type="component" value="Unassembled WGS sequence"/>
</dbReference>
<accession>A0A328WSY7</accession>
<comment type="caution">
    <text evidence="1">The sequence shown here is derived from an EMBL/GenBank/DDBJ whole genome shotgun (WGS) entry which is preliminary data.</text>
</comment>
<evidence type="ECO:0000313" key="1">
    <source>
        <dbReference type="EMBL" id="RAR46498.1"/>
    </source>
</evidence>
<gene>
    <name evidence="1" type="ORF">B0I10_11833</name>
</gene>
<protein>
    <submittedName>
        <fullName evidence="1">Uncharacterized protein</fullName>
    </submittedName>
</protein>
<dbReference type="EMBL" id="QLSV01000018">
    <property type="protein sequence ID" value="RAR46498.1"/>
    <property type="molecule type" value="Genomic_DNA"/>
</dbReference>
<proteinExistence type="predicted"/>
<sequence length="93" mass="10907">MEKVRYLLEKNDDTSSDYFVKIQVADYNELFFTIADLLKVILMVMESEENNASKYVIDPKTNLKTLVEIVLQLLPFYEATILDEVILKKEKKL</sequence>
<reference evidence="1 2" key="1">
    <citation type="submission" date="2018-06" db="EMBL/GenBank/DDBJ databases">
        <title>Genomic Encyclopedia of Type Strains, Phase III (KMG-III): the genomes of soil and plant-associated and newly described type strains.</title>
        <authorList>
            <person name="Whitman W."/>
        </authorList>
    </citation>
    <scope>NUCLEOTIDE SEQUENCE [LARGE SCALE GENOMIC DNA]</scope>
    <source>
        <strain evidence="1 2">CGMCC 1.12504</strain>
    </source>
</reference>
<evidence type="ECO:0000313" key="2">
    <source>
        <dbReference type="Proteomes" id="UP000249518"/>
    </source>
</evidence>
<organism evidence="1 2">
    <name type="scientific">Flavobacterium lacus</name>
    <dbReference type="NCBI Taxonomy" id="1353778"/>
    <lineage>
        <taxon>Bacteria</taxon>
        <taxon>Pseudomonadati</taxon>
        <taxon>Bacteroidota</taxon>
        <taxon>Flavobacteriia</taxon>
        <taxon>Flavobacteriales</taxon>
        <taxon>Flavobacteriaceae</taxon>
        <taxon>Flavobacterium</taxon>
    </lineage>
</organism>
<keyword evidence="2" id="KW-1185">Reference proteome</keyword>